<accession>A0ACA9LGG9</accession>
<dbReference type="EMBL" id="CAJVPT010006125">
    <property type="protein sequence ID" value="CAG8527815.1"/>
    <property type="molecule type" value="Genomic_DNA"/>
</dbReference>
<reference evidence="1" key="1">
    <citation type="submission" date="2021-06" db="EMBL/GenBank/DDBJ databases">
        <authorList>
            <person name="Kallberg Y."/>
            <person name="Tangrot J."/>
            <person name="Rosling A."/>
        </authorList>
    </citation>
    <scope>NUCLEOTIDE SEQUENCE</scope>
    <source>
        <strain evidence="1">CL356</strain>
    </source>
</reference>
<evidence type="ECO:0000313" key="1">
    <source>
        <dbReference type="EMBL" id="CAG8527815.1"/>
    </source>
</evidence>
<sequence length="1161" mass="133704">MTVDPLKAGDVLERLRRSLRIRSLSAEDLVSVPPRLQKNVLSTTPFAPNQVVLQGDKKRTFTFDSVFSPEVSQKELYDRSVMNLINRFIEGYNVTILAYGHSLSGKSHTLGISDGISYTRESRGIIPRSMATLVSYINSAQYRKRKYVMRISFVEVNDGKIIDLLNEDDNKAKPQVLIRDDSNGQIIWSDLQEIKVNSLQEDPDIPKSMILPIDNMICSLGMRKAAEAPQTSDIEQNFPQILKEYLGGNASVLVISCVSPAAFQISETIDTLELSTQARNSKCRVAMHQEVGWQNVEHLQDLVLKLKSEVDTLKENEETNKASETKGSSPITERQRRRSSILASILTNDQNPLPNEKAILPRILQDSKKIGDENREDPMTFLQKGLDPVIKEYEKSLSVLENQLSHARAALAHSENTARLQEDKLQEAEKFNNQNVHIINELKNEISKLKEKEETTESYITALEAKLESERNSHKKDHETVDEFKGDSGKVRTGDSANDVTSRIDSTERKLEQSESKIANLNKSLRELRKLLEEKDHEYRKLERKFEAQKNNNIKEKKNLAEEIEMREAIISELEKKIENLNRGPQPEVKSSDGSSKRKVSNSERQNSELLLTIEELRKKLSKSEEDNLQNQSLIDTLELTLNESENNLNEKIAALQSQEGDLVEQIKGLKSQLEEAHKEVEDTRASMYHTKQRMERALEEERKSKENLKVRLEEAKEEVKNKKSEILATKQEMERALEEVKEKSEISLGISPKIKQPTFFNYPVYLRNINLNSIYGSVEHWCGSISSQDTEQVLVELEKITQLCKALCEYFLCHASRIDRFNIKYANWFNIFDLKESIKSLSQIKSFRFNKEYFPNQFKTLTSITNSVQDLRVSLKEFGVKDKTVEDIVTLIKAQDSLTDIKICIPFTVLFQNLWDNLVSSRHVDSMQTIEFNEIVFDPTNTFLLSQLSKFRNLRHLRIYKCRNFDGDVKEVTEHSAFANLRQISVYRTRVNPEVLHLLLKKSGNSLTGIELQDHTIEGFDDIANWCKTYCKNLTKFVASIRKQQINNSIIELLRGCKNLEYFHIYDGKLIFENEDNPWPEYSPPELELFHASDFLGELGENIPKTLRVIKIWMNWLITLECFKKFVERCVSNASKLKVMEFRHCVGFGNSHRDVIKKYL</sequence>
<organism evidence="1 2">
    <name type="scientific">Acaulospora colombiana</name>
    <dbReference type="NCBI Taxonomy" id="27376"/>
    <lineage>
        <taxon>Eukaryota</taxon>
        <taxon>Fungi</taxon>
        <taxon>Fungi incertae sedis</taxon>
        <taxon>Mucoromycota</taxon>
        <taxon>Glomeromycotina</taxon>
        <taxon>Glomeromycetes</taxon>
        <taxon>Diversisporales</taxon>
        <taxon>Acaulosporaceae</taxon>
        <taxon>Acaulospora</taxon>
    </lineage>
</organism>
<name>A0ACA9LGG9_9GLOM</name>
<proteinExistence type="predicted"/>
<keyword evidence="2" id="KW-1185">Reference proteome</keyword>
<gene>
    <name evidence="1" type="ORF">ACOLOM_LOCUS3944</name>
</gene>
<comment type="caution">
    <text evidence="1">The sequence shown here is derived from an EMBL/GenBank/DDBJ whole genome shotgun (WGS) entry which is preliminary data.</text>
</comment>
<dbReference type="Proteomes" id="UP000789525">
    <property type="component" value="Unassembled WGS sequence"/>
</dbReference>
<protein>
    <submittedName>
        <fullName evidence="1">15574_t:CDS:1</fullName>
    </submittedName>
</protein>
<evidence type="ECO:0000313" key="2">
    <source>
        <dbReference type="Proteomes" id="UP000789525"/>
    </source>
</evidence>